<organism evidence="1 2">
    <name type="scientific">Micromonospora purpureochromogenes</name>
    <dbReference type="NCBI Taxonomy" id="47872"/>
    <lineage>
        <taxon>Bacteria</taxon>
        <taxon>Bacillati</taxon>
        <taxon>Actinomycetota</taxon>
        <taxon>Actinomycetes</taxon>
        <taxon>Micromonosporales</taxon>
        <taxon>Micromonosporaceae</taxon>
        <taxon>Micromonospora</taxon>
    </lineage>
</organism>
<reference evidence="1 2" key="1">
    <citation type="submission" date="2020-07" db="EMBL/GenBank/DDBJ databases">
        <title>Sequencing the genomes of 1000 actinobacteria strains.</title>
        <authorList>
            <person name="Klenk H.-P."/>
        </authorList>
    </citation>
    <scope>NUCLEOTIDE SEQUENCE [LARGE SCALE GENOMIC DNA]</scope>
    <source>
        <strain evidence="1 2">DSM 43814</strain>
    </source>
</reference>
<proteinExistence type="predicted"/>
<name>A0ABX2RFE6_9ACTN</name>
<comment type="caution">
    <text evidence="1">The sequence shown here is derived from an EMBL/GenBank/DDBJ whole genome shotgun (WGS) entry which is preliminary data.</text>
</comment>
<sequence>MSEDEPKKLDLTIEDWLAIRHMLTCPERIDMDPATKQAWQMIQAAPAFGAALVRRVRDAIFPGQLDVMYEGQTWIVMVEYRAVPVTPYAEPDGPMPDESRGRMISATIDGTTKTLMTAEVVADNKAVAERLALGVARWWAHVLQLPEPSRVHVMDNWP</sequence>
<dbReference type="RefSeq" id="WP_179801365.1">
    <property type="nucleotide sequence ID" value="NZ_JACCCQ010000001.1"/>
</dbReference>
<protein>
    <submittedName>
        <fullName evidence="1">Uncharacterized protein</fullName>
    </submittedName>
</protein>
<dbReference type="Proteomes" id="UP000631553">
    <property type="component" value="Unassembled WGS sequence"/>
</dbReference>
<keyword evidence="2" id="KW-1185">Reference proteome</keyword>
<evidence type="ECO:0000313" key="1">
    <source>
        <dbReference type="EMBL" id="NYF54683.1"/>
    </source>
</evidence>
<dbReference type="EMBL" id="JACCCQ010000001">
    <property type="protein sequence ID" value="NYF54683.1"/>
    <property type="molecule type" value="Genomic_DNA"/>
</dbReference>
<gene>
    <name evidence="1" type="ORF">HDA35_000514</name>
</gene>
<accession>A0ABX2RFE6</accession>
<evidence type="ECO:0000313" key="2">
    <source>
        <dbReference type="Proteomes" id="UP000631553"/>
    </source>
</evidence>